<dbReference type="GO" id="GO:0043937">
    <property type="term" value="P:regulation of sporulation"/>
    <property type="evidence" value="ECO:0007669"/>
    <property type="project" value="InterPro"/>
</dbReference>
<proteinExistence type="predicted"/>
<name>A0A4S4C186_9BACI</name>
<dbReference type="Proteomes" id="UP000310334">
    <property type="component" value="Unassembled WGS sequence"/>
</dbReference>
<dbReference type="InterPro" id="IPR037208">
    <property type="entry name" value="Spo0E-like_sf"/>
</dbReference>
<gene>
    <name evidence="1" type="ORF">E6W99_05620</name>
</gene>
<organism evidence="1 2">
    <name type="scientific">Metabacillus sediminilitoris</name>
    <dbReference type="NCBI Taxonomy" id="2567941"/>
    <lineage>
        <taxon>Bacteria</taxon>
        <taxon>Bacillati</taxon>
        <taxon>Bacillota</taxon>
        <taxon>Bacilli</taxon>
        <taxon>Bacillales</taxon>
        <taxon>Bacillaceae</taxon>
        <taxon>Metabacillus</taxon>
    </lineage>
</organism>
<sequence length="59" mass="6877">MNDFQNNLHYLSNCIDDHRSTMYELVNNKGFTHPDVLKISQKIDRKIILLQKLMVVSGS</sequence>
<dbReference type="OrthoDB" id="2888072at2"/>
<dbReference type="SUPFAM" id="SSF140500">
    <property type="entry name" value="BAS1536-like"/>
    <property type="match status" value="1"/>
</dbReference>
<comment type="caution">
    <text evidence="1">The sequence shown here is derived from an EMBL/GenBank/DDBJ whole genome shotgun (WGS) entry which is preliminary data.</text>
</comment>
<dbReference type="GO" id="GO:0046983">
    <property type="term" value="F:protein dimerization activity"/>
    <property type="evidence" value="ECO:0007669"/>
    <property type="project" value="InterPro"/>
</dbReference>
<dbReference type="AlphaFoldDB" id="A0A4S4C186"/>
<dbReference type="Pfam" id="PF09388">
    <property type="entry name" value="SpoOE-like"/>
    <property type="match status" value="1"/>
</dbReference>
<evidence type="ECO:0000313" key="2">
    <source>
        <dbReference type="Proteomes" id="UP000310334"/>
    </source>
</evidence>
<dbReference type="InterPro" id="IPR036638">
    <property type="entry name" value="HLH_DNA-bd_sf"/>
</dbReference>
<evidence type="ECO:0000313" key="1">
    <source>
        <dbReference type="EMBL" id="THF81390.1"/>
    </source>
</evidence>
<dbReference type="InterPro" id="IPR018540">
    <property type="entry name" value="Spo0E-like"/>
</dbReference>
<keyword evidence="2" id="KW-1185">Reference proteome</keyword>
<protein>
    <submittedName>
        <fullName evidence="1">Aspartyl-phosphate phosphatase Spo0E family protein</fullName>
    </submittedName>
</protein>
<dbReference type="EMBL" id="SSNT01000004">
    <property type="protein sequence ID" value="THF81390.1"/>
    <property type="molecule type" value="Genomic_DNA"/>
</dbReference>
<dbReference type="RefSeq" id="WP_136352225.1">
    <property type="nucleotide sequence ID" value="NZ_CP046266.1"/>
</dbReference>
<accession>A0A4S4C186</accession>
<reference evidence="1 2" key="1">
    <citation type="submission" date="2019-04" db="EMBL/GenBank/DDBJ databases">
        <title>Bacillus sediminilitoris sp. nov., isolated from a tidal flat sediment on the East China Sea.</title>
        <authorList>
            <person name="Wei Y."/>
            <person name="Mao H."/>
            <person name="Fang J."/>
        </authorList>
    </citation>
    <scope>NUCLEOTIDE SEQUENCE [LARGE SCALE GENOMIC DNA]</scope>
    <source>
        <strain evidence="1 2">DSL-17</strain>
    </source>
</reference>
<dbReference type="Gene3D" id="4.10.280.10">
    <property type="entry name" value="Helix-loop-helix DNA-binding domain"/>
    <property type="match status" value="1"/>
</dbReference>